<feature type="domain" description="Methyltransferase" evidence="2">
    <location>
        <begin position="65"/>
        <end position="157"/>
    </location>
</feature>
<dbReference type="GO" id="GO:0008168">
    <property type="term" value="F:methyltransferase activity"/>
    <property type="evidence" value="ECO:0007669"/>
    <property type="project" value="UniProtKB-KW"/>
</dbReference>
<dbReference type="OrthoDB" id="189743at2"/>
<evidence type="ECO:0000256" key="1">
    <source>
        <dbReference type="ARBA" id="ARBA00022679"/>
    </source>
</evidence>
<keyword evidence="1 3" id="KW-0808">Transferase</keyword>
<keyword evidence="3" id="KW-0489">Methyltransferase</keyword>
<dbReference type="RefSeq" id="WP_072478944.1">
    <property type="nucleotide sequence ID" value="NZ_FPJG01000006.1"/>
</dbReference>
<proteinExistence type="predicted"/>
<dbReference type="CDD" id="cd02440">
    <property type="entry name" value="AdoMet_MTases"/>
    <property type="match status" value="1"/>
</dbReference>
<dbReference type="Pfam" id="PF13649">
    <property type="entry name" value="Methyltransf_25"/>
    <property type="match status" value="1"/>
</dbReference>
<gene>
    <name evidence="3" type="ORF">SAMN04489730_5468</name>
</gene>
<evidence type="ECO:0000313" key="4">
    <source>
        <dbReference type="Proteomes" id="UP000182740"/>
    </source>
</evidence>
<protein>
    <submittedName>
        <fullName evidence="3">Methyltransferase domain-containing protein</fullName>
    </submittedName>
</protein>
<evidence type="ECO:0000313" key="3">
    <source>
        <dbReference type="EMBL" id="SFW82680.1"/>
    </source>
</evidence>
<dbReference type="InterPro" id="IPR029063">
    <property type="entry name" value="SAM-dependent_MTases_sf"/>
</dbReference>
<keyword evidence="4" id="KW-1185">Reference proteome</keyword>
<accession>A0A1K1SE70</accession>
<dbReference type="SUPFAM" id="SSF53335">
    <property type="entry name" value="S-adenosyl-L-methionine-dependent methyltransferases"/>
    <property type="match status" value="1"/>
</dbReference>
<reference evidence="4" key="1">
    <citation type="submission" date="2016-11" db="EMBL/GenBank/DDBJ databases">
        <authorList>
            <person name="Varghese N."/>
            <person name="Submissions S."/>
        </authorList>
    </citation>
    <scope>NUCLEOTIDE SEQUENCE [LARGE SCALE GENOMIC DNA]</scope>
    <source>
        <strain evidence="4">DSM 44671</strain>
    </source>
</reference>
<dbReference type="STRING" id="546364.SAMN04489730_5468"/>
<organism evidence="3 4">
    <name type="scientific">Amycolatopsis australiensis</name>
    <dbReference type="NCBI Taxonomy" id="546364"/>
    <lineage>
        <taxon>Bacteria</taxon>
        <taxon>Bacillati</taxon>
        <taxon>Actinomycetota</taxon>
        <taxon>Actinomycetes</taxon>
        <taxon>Pseudonocardiales</taxon>
        <taxon>Pseudonocardiaceae</taxon>
        <taxon>Amycolatopsis</taxon>
    </lineage>
</organism>
<dbReference type="Gene3D" id="3.40.50.150">
    <property type="entry name" value="Vaccinia Virus protein VP39"/>
    <property type="match status" value="1"/>
</dbReference>
<sequence>MTTPDPADRVLARASLAQGDPTGWFDRLYTAAARGEADVPWTRGAPTAELVAWAADHPGAGRRALVVGSALGDDPELLASAGWRVTGFDVAPAAVEAARARFPQSTVDYVVADLLHPPAQWRHAFDLVVEIINIQAMPRDYRPAALRSLAGFLAPGGTAIVSEVAEEKQDMAAWQSPPWPFSRAEVESVAQDGVRLVSLETVRDGLRYWATFTR</sequence>
<name>A0A1K1SE70_9PSEU</name>
<evidence type="ECO:0000259" key="2">
    <source>
        <dbReference type="Pfam" id="PF13649"/>
    </source>
</evidence>
<dbReference type="InterPro" id="IPR041698">
    <property type="entry name" value="Methyltransf_25"/>
</dbReference>
<dbReference type="AlphaFoldDB" id="A0A1K1SE70"/>
<dbReference type="Proteomes" id="UP000182740">
    <property type="component" value="Unassembled WGS sequence"/>
</dbReference>
<dbReference type="PANTHER" id="PTHR43861">
    <property type="entry name" value="TRANS-ACONITATE 2-METHYLTRANSFERASE-RELATED"/>
    <property type="match status" value="1"/>
</dbReference>
<dbReference type="GO" id="GO:0032259">
    <property type="term" value="P:methylation"/>
    <property type="evidence" value="ECO:0007669"/>
    <property type="project" value="UniProtKB-KW"/>
</dbReference>
<dbReference type="EMBL" id="FPJG01000006">
    <property type="protein sequence ID" value="SFW82680.1"/>
    <property type="molecule type" value="Genomic_DNA"/>
</dbReference>